<proteinExistence type="predicted"/>
<dbReference type="GO" id="GO:0006508">
    <property type="term" value="P:proteolysis"/>
    <property type="evidence" value="ECO:0007669"/>
    <property type="project" value="UniProtKB-KW"/>
</dbReference>
<dbReference type="InterPro" id="IPR043504">
    <property type="entry name" value="Peptidase_S1_PA_chymotrypsin"/>
</dbReference>
<keyword evidence="1" id="KW-0378">Hydrolase</keyword>
<protein>
    <submittedName>
        <fullName evidence="1">Serine protease</fullName>
    </submittedName>
</protein>
<reference evidence="1 2" key="1">
    <citation type="submission" date="2021-10" db="EMBL/GenBank/DDBJ databases">
        <title>Anaerobic single-cell dispensing facilitates the cultivation of human gut bacteria.</title>
        <authorList>
            <person name="Afrizal A."/>
        </authorList>
    </citation>
    <scope>NUCLEOTIDE SEQUENCE [LARGE SCALE GENOMIC DNA]</scope>
    <source>
        <strain evidence="1 2">CLA-AA-H277</strain>
    </source>
</reference>
<gene>
    <name evidence="1" type="ORF">LKD71_17280</name>
</gene>
<keyword evidence="1" id="KW-0645">Protease</keyword>
<evidence type="ECO:0000313" key="1">
    <source>
        <dbReference type="EMBL" id="MCC2191516.1"/>
    </source>
</evidence>
<organism evidence="1 2">
    <name type="scientific">Fusicatenibacter faecihominis</name>
    <dbReference type="NCBI Taxonomy" id="2881276"/>
    <lineage>
        <taxon>Bacteria</taxon>
        <taxon>Bacillati</taxon>
        <taxon>Bacillota</taxon>
        <taxon>Clostridia</taxon>
        <taxon>Lachnospirales</taxon>
        <taxon>Lachnospiraceae</taxon>
        <taxon>Fusicatenibacter</taxon>
    </lineage>
</organism>
<dbReference type="GO" id="GO:0008233">
    <property type="term" value="F:peptidase activity"/>
    <property type="evidence" value="ECO:0007669"/>
    <property type="project" value="UniProtKB-KW"/>
</dbReference>
<comment type="caution">
    <text evidence="1">The sequence shown here is derived from an EMBL/GenBank/DDBJ whole genome shotgun (WGS) entry which is preliminary data.</text>
</comment>
<sequence>MFFTDISYVVHPVGRITPTGISLLGTAFFINKPGILATASHVVGNNDNGLVIIMNRINSIQDYQDTSNMQVSYVPAKIKEINPIYDVCLLEVPQTIQSTLDLTSTDSVHVGENISIFGYPHCDHGRMVLTQQNTSVGAKILINSSGIKAKNIVLNIQSRPGQSGSPIIVPGSSSISAMLIGSYAPQVTNGGISIGGIDPQTLHQTTHAISAAYIKEMTE</sequence>
<dbReference type="Gene3D" id="2.40.10.10">
    <property type="entry name" value="Trypsin-like serine proteases"/>
    <property type="match status" value="2"/>
</dbReference>
<dbReference type="AlphaFoldDB" id="A0AAE3J830"/>
<dbReference type="InterPro" id="IPR009003">
    <property type="entry name" value="Peptidase_S1_PA"/>
</dbReference>
<accession>A0AAE3J830</accession>
<dbReference type="EMBL" id="JAJEPR010000064">
    <property type="protein sequence ID" value="MCC2191516.1"/>
    <property type="molecule type" value="Genomic_DNA"/>
</dbReference>
<dbReference type="Pfam" id="PF13365">
    <property type="entry name" value="Trypsin_2"/>
    <property type="match status" value="1"/>
</dbReference>
<dbReference type="Proteomes" id="UP001197875">
    <property type="component" value="Unassembled WGS sequence"/>
</dbReference>
<name>A0AAE3J830_9FIRM</name>
<dbReference type="SUPFAM" id="SSF50494">
    <property type="entry name" value="Trypsin-like serine proteases"/>
    <property type="match status" value="1"/>
</dbReference>
<keyword evidence="2" id="KW-1185">Reference proteome</keyword>
<dbReference type="RefSeq" id="WP_118411564.1">
    <property type="nucleotide sequence ID" value="NZ_JAJEPR010000064.1"/>
</dbReference>
<evidence type="ECO:0000313" key="2">
    <source>
        <dbReference type="Proteomes" id="UP001197875"/>
    </source>
</evidence>